<keyword evidence="5" id="KW-0680">Restriction system</keyword>
<dbReference type="Pfam" id="PF12950">
    <property type="entry name" value="TaqI_C"/>
    <property type="match status" value="1"/>
</dbReference>
<keyword evidence="4" id="KW-0949">S-adenosyl-L-methionine</keyword>
<dbReference type="InterPro" id="IPR029063">
    <property type="entry name" value="SAM-dependent_MTases_sf"/>
</dbReference>
<dbReference type="PANTHER" id="PTHR33841">
    <property type="entry name" value="DNA METHYLTRANSFERASE YEEA-RELATED"/>
    <property type="match status" value="1"/>
</dbReference>
<evidence type="ECO:0000256" key="3">
    <source>
        <dbReference type="ARBA" id="ARBA00022679"/>
    </source>
</evidence>
<evidence type="ECO:0000256" key="5">
    <source>
        <dbReference type="ARBA" id="ARBA00022747"/>
    </source>
</evidence>
<proteinExistence type="predicted"/>
<reference evidence="10" key="2">
    <citation type="submission" date="2021-05" db="EMBL/GenBank/DDBJ databases">
        <title>Protein family content uncovers lineage relationships and bacterial pathway maintenance mechanisms in DPANN archaea.</title>
        <authorList>
            <person name="Castelle C.J."/>
            <person name="Meheust R."/>
            <person name="Jaffe A.L."/>
            <person name="Seitz K."/>
            <person name="Gong X."/>
            <person name="Baker B.J."/>
            <person name="Banfield J.F."/>
        </authorList>
    </citation>
    <scope>NUCLEOTIDE SEQUENCE</scope>
    <source>
        <strain evidence="10">RIFCSPHIGHO2_01_FULL_AR10_44_11</strain>
    </source>
</reference>
<sequence length="696" mass="80467">MPRYSDDCVASLQQEGVQKLLDRLIFLRVAEDRGLEPHILRVLIREAKASDSGEHIYQSMIKKFRELDEVYNSNLFSEHPFETWEEWTGKTEKVIDILYGKKGYYEYDFKVMPADVLGTVYEHYLGYRLSQSKKGVTLATDAKKRKEQGIYYTPTFIVDYIVRNALGQILDKCNSVADLQKIKVLDPACGSGSFLVRALELIAEKYKDFGDTGGTFTKLQILIQNIYGVDLDPQAVEIARLNLLVSALDERMKLPLLSHNIKNGNSLISGTDKELEKQFGKNWRDKKPFNWQEEFPEVFKQGGFDVVIGNPPWGANIDEDVAYYALAYPDSTKRHKDIYKIFVDKAISLLRHGGDLGFILPNTFLYQPRYEDIKEIANKYDNFVINLGESIFQNVQLPSCILILSKQSGANRFIADLARKNRRVLGQLVSTIDQNYMAKPSSAKGIIVKNTGLIFADVFLLKDAGVKHQRVDIGKGEKGKGDLRERIYYHGESKDPRDHPLFTGSDINRYTILSRPSFFLRNNYQSLLDTDEIVYFDKVMMERNLKIVWRQTADRIRAVVIDKKWFANTLQIAVIRDEYSKRLDIYFCLAIFNSRYIDYLYRRKVMETGKVFPQVKLGYLRSFPFVVASRPHQEVIITLVQSIMKDNIDLSRSTENSERWQKLKMEIQKTDRKIDEEVYKLYGLTPEEIKIVENAK</sequence>
<feature type="domain" description="Type II methyltransferase M.TaqI-like" evidence="8">
    <location>
        <begin position="224"/>
        <end position="382"/>
    </location>
</feature>
<accession>A0A8T4L3W5</accession>
<evidence type="ECO:0000259" key="8">
    <source>
        <dbReference type="Pfam" id="PF07669"/>
    </source>
</evidence>
<evidence type="ECO:0000256" key="6">
    <source>
        <dbReference type="ARBA" id="ARBA00023125"/>
    </source>
</evidence>
<comment type="caution">
    <text evidence="10">The sequence shown here is derived from an EMBL/GenBank/DDBJ whole genome shotgun (WGS) entry which is preliminary data.</text>
</comment>
<dbReference type="InterPro" id="IPR011639">
    <property type="entry name" value="MethylTrfase_TaqI-like_dom"/>
</dbReference>
<evidence type="ECO:0000313" key="10">
    <source>
        <dbReference type="EMBL" id="MBS3057746.1"/>
    </source>
</evidence>
<dbReference type="PROSITE" id="PS00092">
    <property type="entry name" value="N6_MTASE"/>
    <property type="match status" value="1"/>
</dbReference>
<protein>
    <recommendedName>
        <fullName evidence="1">site-specific DNA-methyltransferase (adenine-specific)</fullName>
        <ecNumber evidence="1">2.1.1.72</ecNumber>
    </recommendedName>
</protein>
<reference evidence="10" key="1">
    <citation type="submission" date="2021-03" db="EMBL/GenBank/DDBJ databases">
        <authorList>
            <person name="Jaffe A."/>
        </authorList>
    </citation>
    <scope>NUCLEOTIDE SEQUENCE</scope>
    <source>
        <strain evidence="10">RIFCSPHIGHO2_01_FULL_AR10_44_11</strain>
    </source>
</reference>
<dbReference type="Proteomes" id="UP000677687">
    <property type="component" value="Unassembled WGS sequence"/>
</dbReference>
<dbReference type="Pfam" id="PF07669">
    <property type="entry name" value="Eco57I"/>
    <property type="match status" value="1"/>
</dbReference>
<name>A0A8T4L3W5_9ARCH</name>
<dbReference type="InterPro" id="IPR050953">
    <property type="entry name" value="N4_N6_ade-DNA_methylase"/>
</dbReference>
<dbReference type="EC" id="2.1.1.72" evidence="1"/>
<dbReference type="InterPro" id="IPR025931">
    <property type="entry name" value="TaqI_C"/>
</dbReference>
<feature type="domain" description="TaqI-like C-terminal specificity" evidence="9">
    <location>
        <begin position="499"/>
        <end position="624"/>
    </location>
</feature>
<dbReference type="GO" id="GO:0009307">
    <property type="term" value="P:DNA restriction-modification system"/>
    <property type="evidence" value="ECO:0007669"/>
    <property type="project" value="UniProtKB-KW"/>
</dbReference>
<evidence type="ECO:0000259" key="9">
    <source>
        <dbReference type="Pfam" id="PF12950"/>
    </source>
</evidence>
<dbReference type="SUPFAM" id="SSF116734">
    <property type="entry name" value="DNA methylase specificity domain"/>
    <property type="match status" value="1"/>
</dbReference>
<dbReference type="SUPFAM" id="SSF53335">
    <property type="entry name" value="S-adenosyl-L-methionine-dependent methyltransferases"/>
    <property type="match status" value="1"/>
</dbReference>
<keyword evidence="6" id="KW-0238">DNA-binding</keyword>
<organism evidence="10 11">
    <name type="scientific">Candidatus Iainarchaeum sp</name>
    <dbReference type="NCBI Taxonomy" id="3101447"/>
    <lineage>
        <taxon>Archaea</taxon>
        <taxon>Candidatus Iainarchaeota</taxon>
        <taxon>Candidatus Iainarchaeia</taxon>
        <taxon>Candidatus Iainarchaeales</taxon>
        <taxon>Candidatus Iainarchaeaceae</taxon>
        <taxon>Candidatus Iainarchaeum</taxon>
    </lineage>
</organism>
<dbReference type="Gene3D" id="3.40.50.150">
    <property type="entry name" value="Vaccinia Virus protein VP39"/>
    <property type="match status" value="1"/>
</dbReference>
<evidence type="ECO:0000256" key="2">
    <source>
        <dbReference type="ARBA" id="ARBA00022603"/>
    </source>
</evidence>
<keyword evidence="2 10" id="KW-0489">Methyltransferase</keyword>
<dbReference type="EMBL" id="JAGVWD010000064">
    <property type="protein sequence ID" value="MBS3057746.1"/>
    <property type="molecule type" value="Genomic_DNA"/>
</dbReference>
<dbReference type="GO" id="GO:0032259">
    <property type="term" value="P:methylation"/>
    <property type="evidence" value="ECO:0007669"/>
    <property type="project" value="UniProtKB-KW"/>
</dbReference>
<evidence type="ECO:0000313" key="11">
    <source>
        <dbReference type="Proteomes" id="UP000677687"/>
    </source>
</evidence>
<keyword evidence="3" id="KW-0808">Transferase</keyword>
<evidence type="ECO:0000256" key="4">
    <source>
        <dbReference type="ARBA" id="ARBA00022691"/>
    </source>
</evidence>
<dbReference type="PRINTS" id="PR00507">
    <property type="entry name" value="N12N6MTFRASE"/>
</dbReference>
<dbReference type="PANTHER" id="PTHR33841:SF1">
    <property type="entry name" value="DNA METHYLTRANSFERASE A"/>
    <property type="match status" value="1"/>
</dbReference>
<dbReference type="AlphaFoldDB" id="A0A8T4L3W5"/>
<dbReference type="GO" id="GO:0009007">
    <property type="term" value="F:site-specific DNA-methyltransferase (adenine-specific) activity"/>
    <property type="evidence" value="ECO:0007669"/>
    <property type="project" value="UniProtKB-EC"/>
</dbReference>
<dbReference type="InterPro" id="IPR002052">
    <property type="entry name" value="DNA_methylase_N6_adenine_CS"/>
</dbReference>
<gene>
    <name evidence="10" type="ORF">J4415_03920</name>
</gene>
<dbReference type="GO" id="GO:0003677">
    <property type="term" value="F:DNA binding"/>
    <property type="evidence" value="ECO:0007669"/>
    <property type="project" value="UniProtKB-KW"/>
</dbReference>
<comment type="catalytic activity">
    <reaction evidence="7">
        <text>a 2'-deoxyadenosine in DNA + S-adenosyl-L-methionine = an N(6)-methyl-2'-deoxyadenosine in DNA + S-adenosyl-L-homocysteine + H(+)</text>
        <dbReference type="Rhea" id="RHEA:15197"/>
        <dbReference type="Rhea" id="RHEA-COMP:12418"/>
        <dbReference type="Rhea" id="RHEA-COMP:12419"/>
        <dbReference type="ChEBI" id="CHEBI:15378"/>
        <dbReference type="ChEBI" id="CHEBI:57856"/>
        <dbReference type="ChEBI" id="CHEBI:59789"/>
        <dbReference type="ChEBI" id="CHEBI:90615"/>
        <dbReference type="ChEBI" id="CHEBI:90616"/>
        <dbReference type="EC" id="2.1.1.72"/>
    </reaction>
</comment>
<evidence type="ECO:0000256" key="7">
    <source>
        <dbReference type="ARBA" id="ARBA00047942"/>
    </source>
</evidence>
<evidence type="ECO:0000256" key="1">
    <source>
        <dbReference type="ARBA" id="ARBA00011900"/>
    </source>
</evidence>